<protein>
    <submittedName>
        <fullName evidence="10">Outer membrane protein TolC</fullName>
    </submittedName>
</protein>
<dbReference type="RefSeq" id="WP_057957287.1">
    <property type="nucleotide sequence ID" value="NZ_KQ557041.1"/>
</dbReference>
<comment type="similarity">
    <text evidence="2">Belongs to the outer membrane factor (OMF) (TC 1.B.17) family.</text>
</comment>
<name>A0A0T5ZB90_9GAMM</name>
<dbReference type="Pfam" id="PF02321">
    <property type="entry name" value="OEP"/>
    <property type="match status" value="1"/>
</dbReference>
<dbReference type="PANTHER" id="PTHR30026:SF20">
    <property type="entry name" value="OUTER MEMBRANE PROTEIN TOLC"/>
    <property type="match status" value="1"/>
</dbReference>
<dbReference type="Gene3D" id="1.20.1600.10">
    <property type="entry name" value="Outer membrane efflux proteins (OEP)"/>
    <property type="match status" value="1"/>
</dbReference>
<evidence type="ECO:0000313" key="11">
    <source>
        <dbReference type="Proteomes" id="UP000051276"/>
    </source>
</evidence>
<keyword evidence="4" id="KW-1134">Transmembrane beta strand</keyword>
<keyword evidence="12" id="KW-1185">Reference proteome</keyword>
<dbReference type="GO" id="GO:0009279">
    <property type="term" value="C:cell outer membrane"/>
    <property type="evidence" value="ECO:0007669"/>
    <property type="project" value="UniProtKB-SubCell"/>
</dbReference>
<dbReference type="Proteomes" id="UP000051634">
    <property type="component" value="Unassembled WGS sequence"/>
</dbReference>
<dbReference type="SUPFAM" id="SSF56954">
    <property type="entry name" value="Outer membrane efflux proteins (OEP)"/>
    <property type="match status" value="1"/>
</dbReference>
<keyword evidence="6" id="KW-0472">Membrane</keyword>
<feature type="signal peptide" evidence="8">
    <location>
        <begin position="1"/>
        <end position="25"/>
    </location>
</feature>
<organism evidence="10 11">
    <name type="scientific">endosymbiont of Ridgeia piscesae</name>
    <dbReference type="NCBI Taxonomy" id="54398"/>
    <lineage>
        <taxon>Bacteria</taxon>
        <taxon>Pseudomonadati</taxon>
        <taxon>Pseudomonadota</taxon>
        <taxon>Gammaproteobacteria</taxon>
        <taxon>sulfur-oxidizing symbionts</taxon>
    </lineage>
</organism>
<dbReference type="GO" id="GO:1990281">
    <property type="term" value="C:efflux pump complex"/>
    <property type="evidence" value="ECO:0007669"/>
    <property type="project" value="TreeGrafter"/>
</dbReference>
<dbReference type="GO" id="GO:0015288">
    <property type="term" value="F:porin activity"/>
    <property type="evidence" value="ECO:0007669"/>
    <property type="project" value="TreeGrafter"/>
</dbReference>
<accession>A0A0T5ZB90</accession>
<evidence type="ECO:0000313" key="9">
    <source>
        <dbReference type="EMBL" id="KRT55888.1"/>
    </source>
</evidence>
<evidence type="ECO:0000256" key="8">
    <source>
        <dbReference type="SAM" id="SignalP"/>
    </source>
</evidence>
<evidence type="ECO:0000313" key="10">
    <source>
        <dbReference type="EMBL" id="KRT60125.1"/>
    </source>
</evidence>
<evidence type="ECO:0000256" key="6">
    <source>
        <dbReference type="ARBA" id="ARBA00023136"/>
    </source>
</evidence>
<evidence type="ECO:0000256" key="2">
    <source>
        <dbReference type="ARBA" id="ARBA00007613"/>
    </source>
</evidence>
<evidence type="ECO:0000256" key="5">
    <source>
        <dbReference type="ARBA" id="ARBA00022692"/>
    </source>
</evidence>
<dbReference type="PANTHER" id="PTHR30026">
    <property type="entry name" value="OUTER MEMBRANE PROTEIN TOLC"/>
    <property type="match status" value="1"/>
</dbReference>
<comment type="caution">
    <text evidence="10">The sequence shown here is derived from an EMBL/GenBank/DDBJ whole genome shotgun (WGS) entry which is preliminary data.</text>
</comment>
<dbReference type="AlphaFoldDB" id="A0A0T5ZB90"/>
<keyword evidence="7" id="KW-0998">Cell outer membrane</keyword>
<dbReference type="EMBL" id="LDXT01000071">
    <property type="protein sequence ID" value="KRT55888.1"/>
    <property type="molecule type" value="Genomic_DNA"/>
</dbReference>
<gene>
    <name evidence="9" type="ORF">Ga0074115_12637</name>
    <name evidence="10" type="ORF">Ga0076813_16732</name>
</gene>
<proteinExistence type="inferred from homology"/>
<sequence>MSGRWNRGRLIAALFVFLCAPFSQAAEPLPTPLTLRQALQLADGEHPQLEQLQAALAIAEAAYAGAEADDDLTGGVEAALRVIEPSPNSTNQEHYDSWLKLRLSKRLYDFGRTEQSIAAADAAREGRVWELLELRQQRRLQVMEAFFGVLLADLKYARENEAMSIAFIRFDRSQNRQQLGETSDLEVLRLQRLFELSRRRVITSQNRQRITRSQLAISLNRPDDLPAELEFPTLALGREAGELEPWIEKVLQDNPSLKAVRAAVSAAEQQLHAAQAADNPVIRGELEAGVYQRQLGGRNDMSAALVFELPLFSASRVDAETAQRRAELRERRAELALKQLELRQSVLELWMELQQLQAERIELEVTSDYRELYLDRARARYEMEVSSDLGDSMVRESDIRLKQAQNDFNIALTWAKLDALAGELLTDQVPAEAAEGER</sequence>
<evidence type="ECO:0000256" key="3">
    <source>
        <dbReference type="ARBA" id="ARBA00022448"/>
    </source>
</evidence>
<reference evidence="11 12" key="1">
    <citation type="submission" date="2015-11" db="EMBL/GenBank/DDBJ databases">
        <title>The genome of Candidatus Endoriftia persephone in Ridgeia piscesae and population structure of the North Eastern Pacific vestimentiferan symbionts.</title>
        <authorList>
            <person name="Perez M."/>
            <person name="Juniper K.S."/>
        </authorList>
    </citation>
    <scope>NUCLEOTIDE SEQUENCE [LARGE SCALE GENOMIC DNA]</scope>
    <source>
        <strain evidence="10">Ind10</strain>
        <strain evidence="9">Ind11</strain>
    </source>
</reference>
<evidence type="ECO:0000256" key="4">
    <source>
        <dbReference type="ARBA" id="ARBA00022452"/>
    </source>
</evidence>
<dbReference type="GO" id="GO:0015562">
    <property type="term" value="F:efflux transmembrane transporter activity"/>
    <property type="evidence" value="ECO:0007669"/>
    <property type="project" value="InterPro"/>
</dbReference>
<evidence type="ECO:0000256" key="7">
    <source>
        <dbReference type="ARBA" id="ARBA00023237"/>
    </source>
</evidence>
<feature type="chain" id="PRO_5007432670" evidence="8">
    <location>
        <begin position="26"/>
        <end position="438"/>
    </location>
</feature>
<keyword evidence="3" id="KW-0813">Transport</keyword>
<keyword evidence="5" id="KW-0812">Transmembrane</keyword>
<dbReference type="Proteomes" id="UP000051276">
    <property type="component" value="Unassembled WGS sequence"/>
</dbReference>
<dbReference type="InterPro" id="IPR051906">
    <property type="entry name" value="TolC-like"/>
</dbReference>
<evidence type="ECO:0000256" key="1">
    <source>
        <dbReference type="ARBA" id="ARBA00004442"/>
    </source>
</evidence>
<dbReference type="InterPro" id="IPR003423">
    <property type="entry name" value="OMP_efflux"/>
</dbReference>
<comment type="subcellular location">
    <subcellularLocation>
        <location evidence="1">Cell outer membrane</location>
    </subcellularLocation>
</comment>
<dbReference type="STRING" id="54398.Ga0074115_12637"/>
<keyword evidence="8" id="KW-0732">Signal</keyword>
<dbReference type="EMBL" id="LMXI01000021">
    <property type="protein sequence ID" value="KRT60125.1"/>
    <property type="molecule type" value="Genomic_DNA"/>
</dbReference>
<evidence type="ECO:0000313" key="12">
    <source>
        <dbReference type="Proteomes" id="UP000051634"/>
    </source>
</evidence>
<dbReference type="OrthoDB" id="9786815at2"/>